<feature type="transmembrane region" description="Helical" evidence="1">
    <location>
        <begin position="199"/>
        <end position="218"/>
    </location>
</feature>
<keyword evidence="4" id="KW-1185">Reference proteome</keyword>
<dbReference type="PROSITE" id="PS51837">
    <property type="entry name" value="LITAF"/>
    <property type="match status" value="1"/>
</dbReference>
<feature type="domain" description="LITAF" evidence="2">
    <location>
        <begin position="158"/>
        <end position="240"/>
    </location>
</feature>
<organism evidence="3 4">
    <name type="scientific">Diaporthe vaccinii</name>
    <dbReference type="NCBI Taxonomy" id="105482"/>
    <lineage>
        <taxon>Eukaryota</taxon>
        <taxon>Fungi</taxon>
        <taxon>Dikarya</taxon>
        <taxon>Ascomycota</taxon>
        <taxon>Pezizomycotina</taxon>
        <taxon>Sordariomycetes</taxon>
        <taxon>Sordariomycetidae</taxon>
        <taxon>Diaporthales</taxon>
        <taxon>Diaporthaceae</taxon>
        <taxon>Diaporthe</taxon>
        <taxon>Diaporthe eres species complex</taxon>
    </lineage>
</organism>
<dbReference type="EMBL" id="JBAWTH010000055">
    <property type="protein sequence ID" value="KAL2281759.1"/>
    <property type="molecule type" value="Genomic_DNA"/>
</dbReference>
<evidence type="ECO:0000259" key="2">
    <source>
        <dbReference type="PROSITE" id="PS51837"/>
    </source>
</evidence>
<accession>A0ABR4EH40</accession>
<dbReference type="InterPro" id="IPR006629">
    <property type="entry name" value="LITAF"/>
</dbReference>
<protein>
    <recommendedName>
        <fullName evidence="2">LITAF domain-containing protein</fullName>
    </recommendedName>
</protein>
<keyword evidence="1" id="KW-1133">Transmembrane helix</keyword>
<gene>
    <name evidence="3" type="ORF">FJTKL_11433</name>
</gene>
<reference evidence="3 4" key="1">
    <citation type="submission" date="2024-03" db="EMBL/GenBank/DDBJ databases">
        <title>A high-quality draft genome sequence of Diaporthe vaccinii, a causative agent of upright dieback and viscid rot disease in cranberry plants.</title>
        <authorList>
            <person name="Sarrasin M."/>
            <person name="Lang B.F."/>
            <person name="Burger G."/>
        </authorList>
    </citation>
    <scope>NUCLEOTIDE SEQUENCE [LARGE SCALE GENOMIC DNA]</scope>
    <source>
        <strain evidence="3 4">IS7</strain>
    </source>
</reference>
<sequence>MDDKLPRGTPTRTGYSDHTSFKRENSAILSHNLTFEQPWIERTSTQVGFMVSITALLTLLPSCHTTVPLLQGRSRSSGPSSPILPQYQENLLDDLPPVPESESSGPGSMRLQRLHQDDIYTASPARAQSASGNQHPARPWHRSILERANTSRSNGGEPSWANVVPLSLLGRWAAVVECPLCKELTRTTLRHETGKGTHWMATLLFFTTGVGVFVPYVTDFSKNVQHRCLKCGNTLATNHFGSGTEAHLV</sequence>
<evidence type="ECO:0000313" key="4">
    <source>
        <dbReference type="Proteomes" id="UP001600888"/>
    </source>
</evidence>
<proteinExistence type="predicted"/>
<dbReference type="Proteomes" id="UP001600888">
    <property type="component" value="Unassembled WGS sequence"/>
</dbReference>
<evidence type="ECO:0000313" key="3">
    <source>
        <dbReference type="EMBL" id="KAL2281759.1"/>
    </source>
</evidence>
<dbReference type="SMART" id="SM00714">
    <property type="entry name" value="LITAF"/>
    <property type="match status" value="1"/>
</dbReference>
<keyword evidence="1" id="KW-0812">Transmembrane</keyword>
<keyword evidence="1" id="KW-0472">Membrane</keyword>
<name>A0ABR4EH40_9PEZI</name>
<evidence type="ECO:0000256" key="1">
    <source>
        <dbReference type="SAM" id="Phobius"/>
    </source>
</evidence>
<comment type="caution">
    <text evidence="3">The sequence shown here is derived from an EMBL/GenBank/DDBJ whole genome shotgun (WGS) entry which is preliminary data.</text>
</comment>
<dbReference type="Pfam" id="PF10601">
    <property type="entry name" value="zf-LITAF-like"/>
    <property type="match status" value="1"/>
</dbReference>